<evidence type="ECO:0000313" key="4">
    <source>
        <dbReference type="EMBL" id="CAB4188154.1"/>
    </source>
</evidence>
<sequence>MSICSSPKPPPPPDLVGAANATAQNNLEAARVAAMANRIDQYTPLGQQTFRQVGDNPDHWSSRVRLSPDQQRLFDANERISQSLLRTGERGLNQVADTFRNPFDTSQLPELQVNPGETAQAAIERRLNPMFDRQQAALDTQLANQGIARGSEAANNAYDDFGRQKNDAYSQAALQGIGVGQQARQQALQEQSFLRNEPLNMVNALRTGNQATMPQFQQAGQQQTTQGADVFGAQNAMFQNAMGINNAKQAGNDNMMNGLFSLGSAAIMASDRRLKSNIIRIGEYHGHNVYEYDIFGERQIGVMAQEVMQTNPEAVLTHPDGYLMVNYGML</sequence>
<evidence type="ECO:0000259" key="3">
    <source>
        <dbReference type="Pfam" id="PF13884"/>
    </source>
</evidence>
<evidence type="ECO:0000256" key="2">
    <source>
        <dbReference type="ARBA" id="ARBA00022732"/>
    </source>
</evidence>
<keyword evidence="2" id="KW-0946">Virion</keyword>
<accession>A0A6J5R8X7</accession>
<organism evidence="4">
    <name type="scientific">uncultured Caudovirales phage</name>
    <dbReference type="NCBI Taxonomy" id="2100421"/>
    <lineage>
        <taxon>Viruses</taxon>
        <taxon>Duplodnaviria</taxon>
        <taxon>Heunggongvirae</taxon>
        <taxon>Uroviricota</taxon>
        <taxon>Caudoviricetes</taxon>
        <taxon>Peduoviridae</taxon>
        <taxon>Maltschvirus</taxon>
        <taxon>Maltschvirus maltsch</taxon>
    </lineage>
</organism>
<protein>
    <recommendedName>
        <fullName evidence="3">Peptidase S74 domain-containing protein</fullName>
    </recommendedName>
</protein>
<dbReference type="Pfam" id="PF13884">
    <property type="entry name" value="Peptidase_S74"/>
    <property type="match status" value="1"/>
</dbReference>
<dbReference type="EMBL" id="LR797120">
    <property type="protein sequence ID" value="CAB4188154.1"/>
    <property type="molecule type" value="Genomic_DNA"/>
</dbReference>
<keyword evidence="2" id="KW-1227">Viral tail protein</keyword>
<name>A0A6J5R8X7_9CAUD</name>
<feature type="domain" description="Peptidase S74" evidence="3">
    <location>
        <begin position="270"/>
        <end position="316"/>
    </location>
</feature>
<comment type="subcellular location">
    <subcellularLocation>
        <location evidence="1">Virion</location>
    </subcellularLocation>
</comment>
<proteinExistence type="predicted"/>
<reference evidence="4" key="1">
    <citation type="submission" date="2020-05" db="EMBL/GenBank/DDBJ databases">
        <authorList>
            <person name="Chiriac C."/>
            <person name="Salcher M."/>
            <person name="Ghai R."/>
            <person name="Kavagutti S V."/>
        </authorList>
    </citation>
    <scope>NUCLEOTIDE SEQUENCE</scope>
</reference>
<evidence type="ECO:0000256" key="1">
    <source>
        <dbReference type="ARBA" id="ARBA00004328"/>
    </source>
</evidence>
<dbReference type="InterPro" id="IPR030392">
    <property type="entry name" value="S74_ICA"/>
</dbReference>
<dbReference type="GO" id="GO:0098015">
    <property type="term" value="C:virus tail"/>
    <property type="evidence" value="ECO:0007669"/>
    <property type="project" value="UniProtKB-KW"/>
</dbReference>
<gene>
    <name evidence="4" type="ORF">UFOVP1165_47</name>
</gene>